<proteinExistence type="inferred from homology"/>
<keyword evidence="5 6" id="KW-0804">Transcription</keyword>
<dbReference type="OrthoDB" id="9809557at2"/>
<feature type="region of interest" description="Disordered" evidence="8">
    <location>
        <begin position="92"/>
        <end position="114"/>
    </location>
</feature>
<keyword evidence="7" id="KW-0175">Coiled coil</keyword>
<dbReference type="InterPro" id="IPR000943">
    <property type="entry name" value="RNA_pol_sigma70"/>
</dbReference>
<dbReference type="GO" id="GO:0003677">
    <property type="term" value="F:DNA binding"/>
    <property type="evidence" value="ECO:0007669"/>
    <property type="project" value="UniProtKB-UniRule"/>
</dbReference>
<evidence type="ECO:0000256" key="4">
    <source>
        <dbReference type="ARBA" id="ARBA00023125"/>
    </source>
</evidence>
<dbReference type="Pfam" id="PF04539">
    <property type="entry name" value="Sigma70_r3"/>
    <property type="match status" value="1"/>
</dbReference>
<feature type="domain" description="RNA polymerase sigma-70" evidence="9">
    <location>
        <begin position="206"/>
        <end position="219"/>
    </location>
</feature>
<comment type="function">
    <text evidence="6">Sigma factors are initiation factors that promote the attachment of RNA polymerase to specific initiation sites and are then released. This sigma factor is the primary sigma factor during exponential growth.</text>
</comment>
<evidence type="ECO:0000256" key="1">
    <source>
        <dbReference type="ARBA" id="ARBA00022490"/>
    </source>
</evidence>
<dbReference type="FunFam" id="1.10.10.10:FF:000002">
    <property type="entry name" value="RNA polymerase sigma factor SigA"/>
    <property type="match status" value="1"/>
</dbReference>
<dbReference type="CDD" id="cd06171">
    <property type="entry name" value="Sigma70_r4"/>
    <property type="match status" value="1"/>
</dbReference>
<dbReference type="FunFam" id="1.10.601.10:FF:000001">
    <property type="entry name" value="RNA polymerase sigma factor SigA"/>
    <property type="match status" value="1"/>
</dbReference>
<dbReference type="InterPro" id="IPR009042">
    <property type="entry name" value="RNA_pol_sigma70_r1_2"/>
</dbReference>
<dbReference type="STRING" id="1630.SAMN05216514_11716"/>
<dbReference type="PANTHER" id="PTHR30603:SF60">
    <property type="entry name" value="RNA POLYMERASE SIGMA FACTOR RPOD"/>
    <property type="match status" value="1"/>
</dbReference>
<dbReference type="HAMAP" id="MF_00963">
    <property type="entry name" value="Sigma70_RpoD_SigA"/>
    <property type="match status" value="1"/>
</dbReference>
<organism evidence="11 12">
    <name type="scientific">Kandleria vitulina</name>
    <dbReference type="NCBI Taxonomy" id="1630"/>
    <lineage>
        <taxon>Bacteria</taxon>
        <taxon>Bacillati</taxon>
        <taxon>Bacillota</taxon>
        <taxon>Erysipelotrichia</taxon>
        <taxon>Erysipelotrichales</taxon>
        <taxon>Coprobacillaceae</taxon>
        <taxon>Kandleria</taxon>
    </lineage>
</organism>
<keyword evidence="4 6" id="KW-0238">DNA-binding</keyword>
<name>A0A1H2QPQ8_9FIRM</name>
<feature type="region of interest" description="Sigma-70 factor domain-4" evidence="6">
    <location>
        <begin position="351"/>
        <end position="404"/>
    </location>
</feature>
<gene>
    <name evidence="6" type="primary">sigA</name>
    <name evidence="11" type="ORF">SAMN04487759_103105</name>
</gene>
<keyword evidence="3 6" id="KW-0731">Sigma factor</keyword>
<feature type="DNA-binding region" description="H-T-H motif" evidence="6">
    <location>
        <begin position="377"/>
        <end position="396"/>
    </location>
</feature>
<dbReference type="NCBIfam" id="TIGR02393">
    <property type="entry name" value="RpoD_Cterm"/>
    <property type="match status" value="1"/>
</dbReference>
<dbReference type="InterPro" id="IPR007624">
    <property type="entry name" value="RNA_pol_sigma70_r3"/>
</dbReference>
<dbReference type="Pfam" id="PF04542">
    <property type="entry name" value="Sigma70_r2"/>
    <property type="match status" value="1"/>
</dbReference>
<dbReference type="eggNOG" id="COG0568">
    <property type="taxonomic scope" value="Bacteria"/>
</dbReference>
<evidence type="ECO:0000256" key="2">
    <source>
        <dbReference type="ARBA" id="ARBA00023015"/>
    </source>
</evidence>
<evidence type="ECO:0000256" key="5">
    <source>
        <dbReference type="ARBA" id="ARBA00023163"/>
    </source>
</evidence>
<dbReference type="PRINTS" id="PR00046">
    <property type="entry name" value="SIGMA70FCT"/>
</dbReference>
<dbReference type="InterPro" id="IPR050239">
    <property type="entry name" value="Sigma-70_RNA_pol_init_factors"/>
</dbReference>
<reference evidence="11 12" key="1">
    <citation type="submission" date="2016-10" db="EMBL/GenBank/DDBJ databases">
        <authorList>
            <person name="de Groot N.N."/>
        </authorList>
    </citation>
    <scope>NUCLEOTIDE SEQUENCE [LARGE SCALE GENOMIC DNA]</scope>
    <source>
        <strain evidence="11 12">S3b</strain>
    </source>
</reference>
<dbReference type="PROSITE" id="PS00716">
    <property type="entry name" value="SIGMA70_2"/>
    <property type="match status" value="1"/>
</dbReference>
<dbReference type="InterPro" id="IPR007627">
    <property type="entry name" value="RNA_pol_sigma70_r2"/>
</dbReference>
<evidence type="ECO:0000256" key="7">
    <source>
        <dbReference type="SAM" id="Coils"/>
    </source>
</evidence>
<comment type="subunit">
    <text evidence="6">Interacts transiently with the RNA polymerase catalytic core.</text>
</comment>
<dbReference type="RefSeq" id="WP_074685629.1">
    <property type="nucleotide sequence ID" value="NZ_FNNF01000003.1"/>
</dbReference>
<dbReference type="SUPFAM" id="SSF88659">
    <property type="entry name" value="Sigma3 and sigma4 domains of RNA polymerase sigma factors"/>
    <property type="match status" value="2"/>
</dbReference>
<comment type="caution">
    <text evidence="6">Lacks conserved residue(s) required for the propagation of feature annotation.</text>
</comment>
<dbReference type="Gene3D" id="1.10.601.10">
    <property type="entry name" value="RNA Polymerase Primary Sigma Factor"/>
    <property type="match status" value="2"/>
</dbReference>
<dbReference type="Pfam" id="PF00140">
    <property type="entry name" value="Sigma70_r1_2"/>
    <property type="match status" value="1"/>
</dbReference>
<evidence type="ECO:0000313" key="11">
    <source>
        <dbReference type="EMBL" id="SDW09075.1"/>
    </source>
</evidence>
<comment type="subcellular location">
    <subcellularLocation>
        <location evidence="6">Cytoplasm</location>
    </subcellularLocation>
</comment>
<dbReference type="InterPro" id="IPR007630">
    <property type="entry name" value="RNA_pol_sigma70_r4"/>
</dbReference>
<dbReference type="Pfam" id="PF04545">
    <property type="entry name" value="Sigma70_r4"/>
    <property type="match status" value="1"/>
</dbReference>
<evidence type="ECO:0000256" key="6">
    <source>
        <dbReference type="HAMAP-Rule" id="MF_00963"/>
    </source>
</evidence>
<evidence type="ECO:0000256" key="8">
    <source>
        <dbReference type="SAM" id="MobiDB-lite"/>
    </source>
</evidence>
<dbReference type="Gene3D" id="1.10.10.10">
    <property type="entry name" value="Winged helix-like DNA-binding domain superfamily/Winged helix DNA-binding domain"/>
    <property type="match status" value="2"/>
</dbReference>
<protein>
    <recommendedName>
        <fullName evidence="6">RNA polymerase sigma factor SigA</fullName>
    </recommendedName>
</protein>
<accession>A0A1H2QPQ8</accession>
<dbReference type="AlphaFoldDB" id="A0A1H2QPQ8"/>
<dbReference type="InterPro" id="IPR012760">
    <property type="entry name" value="RNA_pol_sigma_RpoD_C"/>
</dbReference>
<dbReference type="NCBIfam" id="TIGR02937">
    <property type="entry name" value="sigma70-ECF"/>
    <property type="match status" value="1"/>
</dbReference>
<dbReference type="InterPro" id="IPR014284">
    <property type="entry name" value="RNA_pol_sigma-70_dom"/>
</dbReference>
<feature type="compositionally biased region" description="Acidic residues" evidence="8">
    <location>
        <begin position="92"/>
        <end position="105"/>
    </location>
</feature>
<dbReference type="Proteomes" id="UP000182429">
    <property type="component" value="Unassembled WGS sequence"/>
</dbReference>
<comment type="similarity">
    <text evidence="6">Belongs to the sigma-70 factor family. RpoD/SigA subfamily.</text>
</comment>
<dbReference type="GO" id="GO:0006352">
    <property type="term" value="P:DNA-templated transcription initiation"/>
    <property type="evidence" value="ECO:0007669"/>
    <property type="project" value="UniProtKB-UniRule"/>
</dbReference>
<feature type="domain" description="RNA polymerase sigma-70" evidence="10">
    <location>
        <begin position="376"/>
        <end position="402"/>
    </location>
</feature>
<sequence length="417" mass="47388">MAKKKAQAMTFEDLKDLIKENAKIRGGQLTQDDLDAFLDKYELDDETSEELLSFISDNDLLSEDDLDIDEDDIMSDGDDDLAGLEGLSLDLGLDDDDDNDDDTPDLDFGTSLDMGDTMSMLHDKDKDDDMNQLGSNVKINDPVKMYLKEIGRVDLLTHDQEIDLAKQILEGGEVGEEAKKKLAAANLRLVVSIAKRYVGRGMLFLDLIQEGNMGLIKAVEKFDYTKGFKFSTYATWWIRQAITRAIADQARTIRIPVHMVETINKLTRIQRQLIQELGREPTAEEIAGKMEGMTPEKVREIQKISLEPVSLETPIGEEDDSHLGDFIEDEGAMSPDDYASNELLKDELNEVLLELTDREEKVLRLRFGLDDGRTRTLEEVGKEFNVTRERIRQIEAKALRKLKHPSRSKRLKDFLDR</sequence>
<dbReference type="InterPro" id="IPR036388">
    <property type="entry name" value="WH-like_DNA-bd_sf"/>
</dbReference>
<dbReference type="PANTHER" id="PTHR30603">
    <property type="entry name" value="RNA POLYMERASE SIGMA FACTOR RPO"/>
    <property type="match status" value="1"/>
</dbReference>
<evidence type="ECO:0000259" key="10">
    <source>
        <dbReference type="PROSITE" id="PS00716"/>
    </source>
</evidence>
<dbReference type="FunFam" id="1.10.10.10:FF:000004">
    <property type="entry name" value="RNA polymerase sigma factor SigA"/>
    <property type="match status" value="1"/>
</dbReference>
<dbReference type="SUPFAM" id="SSF88946">
    <property type="entry name" value="Sigma2 domain of RNA polymerase sigma factors"/>
    <property type="match status" value="1"/>
</dbReference>
<keyword evidence="1 6" id="KW-0963">Cytoplasm</keyword>
<dbReference type="GO" id="GO:0005737">
    <property type="term" value="C:cytoplasm"/>
    <property type="evidence" value="ECO:0007669"/>
    <property type="project" value="UniProtKB-SubCell"/>
</dbReference>
<keyword evidence="2 6" id="KW-0805">Transcription regulation</keyword>
<dbReference type="EMBL" id="FNNF01000003">
    <property type="protein sequence ID" value="SDW09075.1"/>
    <property type="molecule type" value="Genomic_DNA"/>
</dbReference>
<dbReference type="InterPro" id="IPR028630">
    <property type="entry name" value="Sigma70_RpoD"/>
</dbReference>
<evidence type="ECO:0000256" key="3">
    <source>
        <dbReference type="ARBA" id="ARBA00023082"/>
    </source>
</evidence>
<dbReference type="InterPro" id="IPR013325">
    <property type="entry name" value="RNA_pol_sigma_r2"/>
</dbReference>
<evidence type="ECO:0000259" key="9">
    <source>
        <dbReference type="PROSITE" id="PS00715"/>
    </source>
</evidence>
<feature type="short sequence motif" description="Interaction with polymerase core subunit RpoC" evidence="6">
    <location>
        <begin position="206"/>
        <end position="209"/>
    </location>
</feature>
<dbReference type="InterPro" id="IPR013324">
    <property type="entry name" value="RNA_pol_sigma_r3/r4-like"/>
</dbReference>
<evidence type="ECO:0000313" key="12">
    <source>
        <dbReference type="Proteomes" id="UP000182429"/>
    </source>
</evidence>
<dbReference type="PROSITE" id="PS00715">
    <property type="entry name" value="SIGMA70_1"/>
    <property type="match status" value="1"/>
</dbReference>
<dbReference type="GO" id="GO:0016987">
    <property type="term" value="F:sigma factor activity"/>
    <property type="evidence" value="ECO:0007669"/>
    <property type="project" value="UniProtKB-UniRule"/>
</dbReference>
<feature type="region of interest" description="Sigma-70 factor domain-2" evidence="6">
    <location>
        <begin position="182"/>
        <end position="252"/>
    </location>
</feature>
<feature type="coiled-coil region" evidence="7">
    <location>
        <begin position="341"/>
        <end position="397"/>
    </location>
</feature>